<feature type="region of interest" description="Disordered" evidence="1">
    <location>
        <begin position="1"/>
        <end position="31"/>
    </location>
</feature>
<sequence>MPKSEKQENQPPAYPGENPPTGKKCCPQTKKKGDRGFIEGWITSHDHNSVRTWNIKVNAMHKPYLNNAPHLLLPNGSEILQGQPILLDPIHELLDPNTRLDPDRPPLLVNLQNLVQKSQVHHAGPGQPDPVRGQTRPNRPDLLPPLVCIPHNLLQFFEGLGLEEDPGLNLVGPAPVGHGVEVIGQRSVAEEVGFLVLGVFGEGEGVVGGGGGGGKEGGVAKVFKEFGGGVGGGGGRQGWVGRSGERVAKEGGV</sequence>
<feature type="compositionally biased region" description="Basic and acidic residues" evidence="1">
    <location>
        <begin position="243"/>
        <end position="253"/>
    </location>
</feature>
<evidence type="ECO:0000256" key="1">
    <source>
        <dbReference type="SAM" id="MobiDB-lite"/>
    </source>
</evidence>
<feature type="region of interest" description="Disordered" evidence="1">
    <location>
        <begin position="119"/>
        <end position="139"/>
    </location>
</feature>
<reference evidence="2" key="1">
    <citation type="submission" date="2022-12" db="EMBL/GenBank/DDBJ databases">
        <title>Draft genome assemblies for two species of Escallonia (Escalloniales).</title>
        <authorList>
            <person name="Chanderbali A."/>
            <person name="Dervinis C."/>
            <person name="Anghel I."/>
            <person name="Soltis D."/>
            <person name="Soltis P."/>
            <person name="Zapata F."/>
        </authorList>
    </citation>
    <scope>NUCLEOTIDE SEQUENCE</scope>
    <source>
        <strain evidence="2">UCBG64.0493</strain>
        <tissue evidence="2">Leaf</tissue>
    </source>
</reference>
<protein>
    <submittedName>
        <fullName evidence="2">Uncharacterized protein</fullName>
    </submittedName>
</protein>
<proteinExistence type="predicted"/>
<accession>A0AA88VRX7</accession>
<evidence type="ECO:0000313" key="3">
    <source>
        <dbReference type="Proteomes" id="UP001188597"/>
    </source>
</evidence>
<gene>
    <name evidence="2" type="ORF">RJ639_009874</name>
</gene>
<name>A0AA88VRX7_9ASTE</name>
<organism evidence="2 3">
    <name type="scientific">Escallonia herrerae</name>
    <dbReference type="NCBI Taxonomy" id="1293975"/>
    <lineage>
        <taxon>Eukaryota</taxon>
        <taxon>Viridiplantae</taxon>
        <taxon>Streptophyta</taxon>
        <taxon>Embryophyta</taxon>
        <taxon>Tracheophyta</taxon>
        <taxon>Spermatophyta</taxon>
        <taxon>Magnoliopsida</taxon>
        <taxon>eudicotyledons</taxon>
        <taxon>Gunneridae</taxon>
        <taxon>Pentapetalae</taxon>
        <taxon>asterids</taxon>
        <taxon>campanulids</taxon>
        <taxon>Escalloniales</taxon>
        <taxon>Escalloniaceae</taxon>
        <taxon>Escallonia</taxon>
    </lineage>
</organism>
<evidence type="ECO:0000313" key="2">
    <source>
        <dbReference type="EMBL" id="KAK3012678.1"/>
    </source>
</evidence>
<comment type="caution">
    <text evidence="2">The sequence shown here is derived from an EMBL/GenBank/DDBJ whole genome shotgun (WGS) entry which is preliminary data.</text>
</comment>
<dbReference type="AlphaFoldDB" id="A0AA88VRX7"/>
<dbReference type="EMBL" id="JAVXUP010001360">
    <property type="protein sequence ID" value="KAK3012678.1"/>
    <property type="molecule type" value="Genomic_DNA"/>
</dbReference>
<feature type="region of interest" description="Disordered" evidence="1">
    <location>
        <begin position="234"/>
        <end position="253"/>
    </location>
</feature>
<dbReference type="Proteomes" id="UP001188597">
    <property type="component" value="Unassembled WGS sequence"/>
</dbReference>
<keyword evidence="3" id="KW-1185">Reference proteome</keyword>